<reference evidence="1" key="1">
    <citation type="journal article" date="2020" name="Nature">
        <title>Giant virus diversity and host interactions through global metagenomics.</title>
        <authorList>
            <person name="Schulz F."/>
            <person name="Roux S."/>
            <person name="Paez-Espino D."/>
            <person name="Jungbluth S."/>
            <person name="Walsh D.A."/>
            <person name="Denef V.J."/>
            <person name="McMahon K.D."/>
            <person name="Konstantinidis K.T."/>
            <person name="Eloe-Fadrosh E.A."/>
            <person name="Kyrpides N.C."/>
            <person name="Woyke T."/>
        </authorList>
    </citation>
    <scope>NUCLEOTIDE SEQUENCE</scope>
    <source>
        <strain evidence="1">GVMAG-M-3300023184-186</strain>
    </source>
</reference>
<accession>A0A6C0I0V8</accession>
<proteinExistence type="predicted"/>
<sequence length="54" mass="6335">MSLHRHRKGFTHSNGGIFKYSPEYSLTTYLNFVLGFQSLRQFLCAFNNRKFGCN</sequence>
<name>A0A6C0I0V8_9ZZZZ</name>
<organism evidence="1">
    <name type="scientific">viral metagenome</name>
    <dbReference type="NCBI Taxonomy" id="1070528"/>
    <lineage>
        <taxon>unclassified sequences</taxon>
        <taxon>metagenomes</taxon>
        <taxon>organismal metagenomes</taxon>
    </lineage>
</organism>
<evidence type="ECO:0000313" key="1">
    <source>
        <dbReference type="EMBL" id="QHT86432.1"/>
    </source>
</evidence>
<dbReference type="AlphaFoldDB" id="A0A6C0I0V8"/>
<dbReference type="EMBL" id="MN740068">
    <property type="protein sequence ID" value="QHT86432.1"/>
    <property type="molecule type" value="Genomic_DNA"/>
</dbReference>
<protein>
    <submittedName>
        <fullName evidence="1">Uncharacterized protein</fullName>
    </submittedName>
</protein>